<accession>A0ABY2BML9</accession>
<keyword evidence="2" id="KW-1185">Reference proteome</keyword>
<dbReference type="RefSeq" id="WP_132188416.1">
    <property type="nucleotide sequence ID" value="NZ_SLWM01000004.1"/>
</dbReference>
<proteinExistence type="predicted"/>
<sequence>MLISAYTYEQRTTGQRTGRQQLDVTATNISTATVDPAQAKVTCDGDLNMTTDAALTVRMIGCPDRTFG</sequence>
<name>A0ABY2BML9_9ACTN</name>
<protein>
    <submittedName>
        <fullName evidence="1">Uncharacterized protein</fullName>
    </submittedName>
</protein>
<dbReference type="Proteomes" id="UP000295818">
    <property type="component" value="Unassembled WGS sequence"/>
</dbReference>
<evidence type="ECO:0000313" key="2">
    <source>
        <dbReference type="Proteomes" id="UP000295818"/>
    </source>
</evidence>
<reference evidence="1 2" key="1">
    <citation type="journal article" date="2015" name="Stand. Genomic Sci.">
        <title>Genomic Encyclopedia of Bacterial and Archaeal Type Strains, Phase III: the genomes of soil and plant-associated and newly described type strains.</title>
        <authorList>
            <person name="Whitman W.B."/>
            <person name="Woyke T."/>
            <person name="Klenk H.P."/>
            <person name="Zhou Y."/>
            <person name="Lilburn T.G."/>
            <person name="Beck B.J."/>
            <person name="De Vos P."/>
            <person name="Vandamme P."/>
            <person name="Eisen J.A."/>
            <person name="Garrity G."/>
            <person name="Hugenholtz P."/>
            <person name="Kyrpides N.C."/>
        </authorList>
    </citation>
    <scope>NUCLEOTIDE SEQUENCE [LARGE SCALE GENOMIC DNA]</scope>
    <source>
        <strain evidence="1 2">VKM Ac-2538</strain>
    </source>
</reference>
<dbReference type="EMBL" id="SLWM01000004">
    <property type="protein sequence ID" value="TCO25548.1"/>
    <property type="molecule type" value="Genomic_DNA"/>
</dbReference>
<evidence type="ECO:0000313" key="1">
    <source>
        <dbReference type="EMBL" id="TCO25548.1"/>
    </source>
</evidence>
<comment type="caution">
    <text evidence="1">The sequence shown here is derived from an EMBL/GenBank/DDBJ whole genome shotgun (WGS) entry which is preliminary data.</text>
</comment>
<gene>
    <name evidence="1" type="ORF">EV644_10452</name>
</gene>
<organism evidence="1 2">
    <name type="scientific">Kribbella orskensis</name>
    <dbReference type="NCBI Taxonomy" id="2512216"/>
    <lineage>
        <taxon>Bacteria</taxon>
        <taxon>Bacillati</taxon>
        <taxon>Actinomycetota</taxon>
        <taxon>Actinomycetes</taxon>
        <taxon>Propionibacteriales</taxon>
        <taxon>Kribbellaceae</taxon>
        <taxon>Kribbella</taxon>
    </lineage>
</organism>